<keyword evidence="1" id="KW-0479">Metal-binding</keyword>
<dbReference type="InterPro" id="IPR036409">
    <property type="entry name" value="Aldolase_II/adducin_N_sf"/>
</dbReference>
<gene>
    <name evidence="4" type="ORF">SAMN06264868_10614</name>
</gene>
<reference evidence="4" key="1">
    <citation type="submission" date="2017-05" db="EMBL/GenBank/DDBJ databases">
        <authorList>
            <person name="Varghese N."/>
            <person name="Submissions S."/>
        </authorList>
    </citation>
    <scope>NUCLEOTIDE SEQUENCE</scope>
    <source>
        <strain evidence="4">DSM 18763</strain>
    </source>
</reference>
<dbReference type="Proteomes" id="UP001157947">
    <property type="component" value="Unassembled WGS sequence"/>
</dbReference>
<dbReference type="SMART" id="SM01007">
    <property type="entry name" value="Aldolase_II"/>
    <property type="match status" value="1"/>
</dbReference>
<evidence type="ECO:0000313" key="4">
    <source>
        <dbReference type="EMBL" id="SMP08332.1"/>
    </source>
</evidence>
<keyword evidence="5" id="KW-1185">Reference proteome</keyword>
<evidence type="ECO:0000256" key="1">
    <source>
        <dbReference type="ARBA" id="ARBA00022723"/>
    </source>
</evidence>
<name>A0AA45WKU6_9AQUI</name>
<dbReference type="PANTHER" id="PTHR22789">
    <property type="entry name" value="FUCULOSE PHOSPHATE ALDOLASE"/>
    <property type="match status" value="1"/>
</dbReference>
<keyword evidence="2" id="KW-0456">Lyase</keyword>
<dbReference type="PANTHER" id="PTHR22789:SF0">
    <property type="entry name" value="3-OXO-TETRONATE 4-PHOSPHATE DECARBOXYLASE-RELATED"/>
    <property type="match status" value="1"/>
</dbReference>
<evidence type="ECO:0000256" key="2">
    <source>
        <dbReference type="ARBA" id="ARBA00023239"/>
    </source>
</evidence>
<evidence type="ECO:0000313" key="5">
    <source>
        <dbReference type="Proteomes" id="UP001157947"/>
    </source>
</evidence>
<dbReference type="EMBL" id="FXTX01000006">
    <property type="protein sequence ID" value="SMP08332.1"/>
    <property type="molecule type" value="Genomic_DNA"/>
</dbReference>
<dbReference type="Pfam" id="PF00596">
    <property type="entry name" value="Aldolase_II"/>
    <property type="match status" value="1"/>
</dbReference>
<sequence>MNKQEFIKDIIFYGRVLYEMGLVSSHGGNISVRIDDNLIITKTGRMAGFLKEEDLVELPIFEKTEKDKEASIELIVHREIYKKNPQINAILHAHPIYATTLGYFLEEFIPIDIEGELFLKKVAVVNVSKPSASEELAKSLADVFNKGYNIAIVRNHGSFSVGKNLNEALKYTSALENSAKIYYLKQSFDKRDSLG</sequence>
<protein>
    <submittedName>
        <fullName evidence="4">L-fuculose-phosphate aldolase</fullName>
    </submittedName>
</protein>
<dbReference type="InterPro" id="IPR050197">
    <property type="entry name" value="Aldolase_class_II_sugar_metab"/>
</dbReference>
<dbReference type="GO" id="GO:0019323">
    <property type="term" value="P:pentose catabolic process"/>
    <property type="evidence" value="ECO:0007669"/>
    <property type="project" value="TreeGrafter"/>
</dbReference>
<dbReference type="SUPFAM" id="SSF53639">
    <property type="entry name" value="AraD/HMP-PK domain-like"/>
    <property type="match status" value="1"/>
</dbReference>
<dbReference type="GO" id="GO:0005829">
    <property type="term" value="C:cytosol"/>
    <property type="evidence" value="ECO:0007669"/>
    <property type="project" value="TreeGrafter"/>
</dbReference>
<organism evidence="4 5">
    <name type="scientific">Venenivibrio stagnispumantis</name>
    <dbReference type="NCBI Taxonomy" id="407998"/>
    <lineage>
        <taxon>Bacteria</taxon>
        <taxon>Pseudomonadati</taxon>
        <taxon>Aquificota</taxon>
        <taxon>Aquificia</taxon>
        <taxon>Aquificales</taxon>
        <taxon>Hydrogenothermaceae</taxon>
        <taxon>Venenivibrio</taxon>
    </lineage>
</organism>
<dbReference type="GO" id="GO:0016832">
    <property type="term" value="F:aldehyde-lyase activity"/>
    <property type="evidence" value="ECO:0007669"/>
    <property type="project" value="TreeGrafter"/>
</dbReference>
<dbReference type="InterPro" id="IPR001303">
    <property type="entry name" value="Aldolase_II/adducin_N"/>
</dbReference>
<accession>A0AA45WKU6</accession>
<dbReference type="RefSeq" id="WP_265134141.1">
    <property type="nucleotide sequence ID" value="NZ_FXTX01000006.1"/>
</dbReference>
<dbReference type="GO" id="GO:0046872">
    <property type="term" value="F:metal ion binding"/>
    <property type="evidence" value="ECO:0007669"/>
    <property type="project" value="UniProtKB-KW"/>
</dbReference>
<evidence type="ECO:0000259" key="3">
    <source>
        <dbReference type="SMART" id="SM01007"/>
    </source>
</evidence>
<proteinExistence type="predicted"/>
<feature type="domain" description="Class II aldolase/adducin N-terminal" evidence="3">
    <location>
        <begin position="8"/>
        <end position="183"/>
    </location>
</feature>
<dbReference type="Gene3D" id="3.40.225.10">
    <property type="entry name" value="Class II aldolase/adducin N-terminal domain"/>
    <property type="match status" value="1"/>
</dbReference>
<dbReference type="AlphaFoldDB" id="A0AA45WKU6"/>
<comment type="caution">
    <text evidence="4">The sequence shown here is derived from an EMBL/GenBank/DDBJ whole genome shotgun (WGS) entry which is preliminary data.</text>
</comment>